<dbReference type="AlphaFoldDB" id="A0A0N7MLJ4"/>
<feature type="region of interest" description="Disordered" evidence="1">
    <location>
        <begin position="1"/>
        <end position="22"/>
    </location>
</feature>
<dbReference type="GO" id="GO:0030036">
    <property type="term" value="P:actin cytoskeleton organization"/>
    <property type="evidence" value="ECO:0007669"/>
    <property type="project" value="TreeGrafter"/>
</dbReference>
<reference evidence="3" key="1">
    <citation type="submission" date="2015-10" db="EMBL/GenBank/DDBJ databases">
        <authorList>
            <person name="Devillers H."/>
        </authorList>
    </citation>
    <scope>NUCLEOTIDE SEQUENCE [LARGE SCALE GENOMIC DNA]</scope>
</reference>
<protein>
    <submittedName>
        <fullName evidence="2">LAQU0S05e05732g1_1</fullName>
    </submittedName>
</protein>
<dbReference type="PANTHER" id="PTHR12751">
    <property type="entry name" value="PHOSPHATASE AND ACTIN REGULATOR PHACTR"/>
    <property type="match status" value="1"/>
</dbReference>
<feature type="compositionally biased region" description="Low complexity" evidence="1">
    <location>
        <begin position="243"/>
        <end position="255"/>
    </location>
</feature>
<feature type="compositionally biased region" description="Polar residues" evidence="1">
    <location>
        <begin position="317"/>
        <end position="333"/>
    </location>
</feature>
<dbReference type="GO" id="GO:0003779">
    <property type="term" value="F:actin binding"/>
    <property type="evidence" value="ECO:0007669"/>
    <property type="project" value="TreeGrafter"/>
</dbReference>
<evidence type="ECO:0000256" key="1">
    <source>
        <dbReference type="SAM" id="MobiDB-lite"/>
    </source>
</evidence>
<feature type="region of interest" description="Disordered" evidence="1">
    <location>
        <begin position="658"/>
        <end position="703"/>
    </location>
</feature>
<feature type="compositionally biased region" description="Basic residues" evidence="1">
    <location>
        <begin position="265"/>
        <end position="280"/>
    </location>
</feature>
<sequence length="863" mass="95612">MNQGLEEPNNDGESYLNDTFYSSTSTDNLEHARTFRNSVLMQDISGEKPYNPEQEQIPSDLNDIQGRQHFKVHSNDANDRETETKTLTVTASPSLSALAGILNEKAIQAEKKTRSSMVLDNSVQESIPEEDHSVPNSPVLIDIDGTNDNSYRLKFPPRMAHLQNEIEQPDFLTTPRIDPPTPRVEPADSDLPNGEQQEKPQEQVSNVSSEREIETQNSKSLNTLAEPADDSRPPPRKQASLRSFSGVSVGSFASSEQPRKESSSVKKRKSIFSFLKKKPRKNESFLSQDNSSNATLPTSATFSVSKSYNENGLPASTRLTKNSPSNGSIFSTFRKNKASKKEAAAVDHTLYVPKQRATSDDSKSSNTGGASQQKRGIQTRKPTPLDFEHVSQKAPSTQQSSPILTESITELQTAPQLVVKSPVISENKAPSDAGESLLKTDSGGVLFPKSLSAHEVESIVSLERSRSVKSAKRNSLNSRRVSLTDNMSAKINNDGMFITEPSAPKLSTPDLTKSPTSSILRNGTFDTLESSTQRGSYAEPNNFSISSAGLRAQDRDFSFTSIEQKLNDITLDSESEEELAVNTKKASTSAGENFDTELMSDIMEFASIIDFGKDLDLNLDLSQEDTNYKSLNPSGIKQTERLPHDEMSADSFNFSSAAQVPLNSDGDRQSFSQQSYRSSIEKNDTTNTERASFRRHSTLLSPPLNEDTRAEQMRNILSADDDDDEFEGEDFNELEEKFESQIIGSPTWQPPLDNRNRPISMSFKGLRANQLNSSSNLSALRLSPPDHTVSNSHELASESRSVSFSANIVLFSTYTEDEYDRHPEVATCNQLTPQLAQIIKEELNTLKAEMEVHEESRCYTHFF</sequence>
<feature type="compositionally biased region" description="Polar residues" evidence="1">
    <location>
        <begin position="284"/>
        <end position="310"/>
    </location>
</feature>
<proteinExistence type="predicted"/>
<accession>A0A0N7MLJ4</accession>
<organism evidence="2 3">
    <name type="scientific">Lachancea quebecensis</name>
    <dbReference type="NCBI Taxonomy" id="1654605"/>
    <lineage>
        <taxon>Eukaryota</taxon>
        <taxon>Fungi</taxon>
        <taxon>Dikarya</taxon>
        <taxon>Ascomycota</taxon>
        <taxon>Saccharomycotina</taxon>
        <taxon>Saccharomycetes</taxon>
        <taxon>Saccharomycetales</taxon>
        <taxon>Saccharomycetaceae</taxon>
        <taxon>Lachancea</taxon>
    </lineage>
</organism>
<dbReference type="EMBL" id="LN890537">
    <property type="protein sequence ID" value="CUS22455.1"/>
    <property type="molecule type" value="Genomic_DNA"/>
</dbReference>
<feature type="region of interest" description="Disordered" evidence="1">
    <location>
        <begin position="164"/>
        <end position="383"/>
    </location>
</feature>
<dbReference type="PANTHER" id="PTHR12751:SF18">
    <property type="entry name" value="PHOSPHATASE AND ACTIN REGULATOR 1"/>
    <property type="match status" value="1"/>
</dbReference>
<evidence type="ECO:0000313" key="2">
    <source>
        <dbReference type="EMBL" id="CUS22455.1"/>
    </source>
</evidence>
<keyword evidence="3" id="KW-1185">Reference proteome</keyword>
<dbReference type="OrthoDB" id="5563016at2759"/>
<feature type="compositionally biased region" description="Low complexity" evidence="1">
    <location>
        <begin position="669"/>
        <end position="678"/>
    </location>
</feature>
<gene>
    <name evidence="2" type="ORF">LAQU0_S05e05732g</name>
</gene>
<dbReference type="Proteomes" id="UP000236544">
    <property type="component" value="Unassembled WGS sequence"/>
</dbReference>
<evidence type="ECO:0000313" key="3">
    <source>
        <dbReference type="Proteomes" id="UP000236544"/>
    </source>
</evidence>
<name>A0A0N7MLJ4_9SACH</name>
<feature type="compositionally biased region" description="Polar residues" evidence="1">
    <location>
        <begin position="364"/>
        <end position="376"/>
    </location>
</feature>
<feature type="region of interest" description="Disordered" evidence="1">
    <location>
        <begin position="777"/>
        <end position="796"/>
    </location>
</feature>